<accession>D7C894</accession>
<evidence type="ECO:0000313" key="2">
    <source>
        <dbReference type="EMBL" id="ADI04255.1"/>
    </source>
</evidence>
<proteinExistence type="predicted"/>
<dbReference type="KEGG" id="sbh:SBI_01134"/>
<dbReference type="AlphaFoldDB" id="D7C894"/>
<evidence type="ECO:0000313" key="3">
    <source>
        <dbReference type="Proteomes" id="UP000000377"/>
    </source>
</evidence>
<evidence type="ECO:0000256" key="1">
    <source>
        <dbReference type="SAM" id="MobiDB-lite"/>
    </source>
</evidence>
<dbReference type="EMBL" id="CP002047">
    <property type="protein sequence ID" value="ADI04255.1"/>
    <property type="molecule type" value="Genomic_DNA"/>
</dbReference>
<reference evidence="2 3" key="1">
    <citation type="journal article" date="2010" name="J. Bacteriol.">
        <title>Genome sequence of the milbemycin-producing bacterium Streptomyces bingchenggensis.</title>
        <authorList>
            <person name="Wang X.J."/>
            <person name="Yan Y.J."/>
            <person name="Zhang B."/>
            <person name="An J."/>
            <person name="Wang J.J."/>
            <person name="Tian J."/>
            <person name="Jiang L."/>
            <person name="Chen Y.H."/>
            <person name="Huang S.X."/>
            <person name="Yin M."/>
            <person name="Zhang J."/>
            <person name="Gao A.L."/>
            <person name="Liu C.X."/>
            <person name="Zhu Z.X."/>
            <person name="Xiang W.S."/>
        </authorList>
    </citation>
    <scope>NUCLEOTIDE SEQUENCE [LARGE SCALE GENOMIC DNA]</scope>
    <source>
        <strain evidence="2 3">BCW-1</strain>
    </source>
</reference>
<name>D7C894_STRBB</name>
<dbReference type="Proteomes" id="UP000000377">
    <property type="component" value="Chromosome"/>
</dbReference>
<protein>
    <submittedName>
        <fullName evidence="2">Uncharacterized protein</fullName>
    </submittedName>
</protein>
<dbReference type="STRING" id="749414.SBI_01134"/>
<feature type="region of interest" description="Disordered" evidence="1">
    <location>
        <begin position="1"/>
        <end position="40"/>
    </location>
</feature>
<sequence>MAWAAARHSHHAEPVNRRPARGRALLQSPPWADEDTGLVS</sequence>
<organism evidence="2 3">
    <name type="scientific">Streptomyces bingchenggensis (strain BCW-1)</name>
    <dbReference type="NCBI Taxonomy" id="749414"/>
    <lineage>
        <taxon>Bacteria</taxon>
        <taxon>Bacillati</taxon>
        <taxon>Actinomycetota</taxon>
        <taxon>Actinomycetes</taxon>
        <taxon>Kitasatosporales</taxon>
        <taxon>Streptomycetaceae</taxon>
        <taxon>Streptomyces</taxon>
    </lineage>
</organism>
<dbReference type="HOGENOM" id="CLU_3296926_0_0_11"/>
<gene>
    <name evidence="2" type="ordered locus">SBI_01134</name>
</gene>
<keyword evidence="3" id="KW-1185">Reference proteome</keyword>